<feature type="domain" description="WSC" evidence="15">
    <location>
        <begin position="535"/>
        <end position="629"/>
    </location>
</feature>
<evidence type="ECO:0000259" key="16">
    <source>
        <dbReference type="PROSITE" id="PS51910"/>
    </source>
</evidence>
<accession>A0ABR4C5U9</accession>
<dbReference type="Gene3D" id="3.20.20.80">
    <property type="entry name" value="Glycosidases"/>
    <property type="match status" value="1"/>
</dbReference>
<keyword evidence="5" id="KW-0336">GPI-anchor</keyword>
<feature type="signal peptide" evidence="14">
    <location>
        <begin position="1"/>
        <end position="22"/>
    </location>
</feature>
<evidence type="ECO:0000256" key="6">
    <source>
        <dbReference type="ARBA" id="ARBA00022801"/>
    </source>
</evidence>
<dbReference type="PROSITE" id="PS01095">
    <property type="entry name" value="GH18_1"/>
    <property type="match status" value="1"/>
</dbReference>
<evidence type="ECO:0000256" key="8">
    <source>
        <dbReference type="ARBA" id="ARBA00023136"/>
    </source>
</evidence>
<dbReference type="InterPro" id="IPR002889">
    <property type="entry name" value="WSC_carb-bd"/>
</dbReference>
<dbReference type="EC" id="3.2.1.14" evidence="3"/>
<evidence type="ECO:0000256" key="10">
    <source>
        <dbReference type="ARBA" id="ARBA00023288"/>
    </source>
</evidence>
<feature type="compositionally biased region" description="Polar residues" evidence="13">
    <location>
        <begin position="855"/>
        <end position="864"/>
    </location>
</feature>
<evidence type="ECO:0000313" key="17">
    <source>
        <dbReference type="EMBL" id="KAL2065294.1"/>
    </source>
</evidence>
<keyword evidence="4" id="KW-1003">Cell membrane</keyword>
<feature type="chain" id="PRO_5045636054" description="chitinase" evidence="14">
    <location>
        <begin position="23"/>
        <end position="1132"/>
    </location>
</feature>
<sequence>MFSTKVIAAAAASFSLMSSATADYNPASQANVAMYYGSGDNQLPLAHFCDSTSVDIIPIGFVNIFPNLANGLVAQNFGNQCWNDGNYTGPGYNGAVNSKNDFLYKRCPQLQEDIYYCQTKTKKKILLSLGGDGGDYKLNGEADGKYLAEFLWGAYGPYDDAWVAKGGVRPLDRGLYNTNASMTIDIDGFDFDIERASSDRQVGYIACIKRLRELFAAHKLKNKCSKTYLISGAPQCPLPEGNMGLTIAGAQFDILFIQFYNNAANGCTARNWISKGNAGGFNYNAWITTIQQGASKGAKVYLGLLGSTTAGNAGDYLTALESKSLIDAWHGAPQFGGVMLWEATYAENNFPSSFPGKNYYQIIKQLLNAYAPATTAPAAVCSTTVSSSSRSSTSTFKTSSSTKISTTSSTVQASTTSKPASSTASPTSSKVTSSSSSKLSSSTVKSSSSSSLVSSSSSVKPTSSSSLVSSSSSVKPSTSSSAISSSSTGKLSSTSAVLSSSSSVITSSSILTTKTSAGVVTSSKTSSSAAPVATECVYKGCYTEATNMRALSEKTLYQEYTMTIELCAEFCSGYAFYGLEYATECYCGNQLNAGSVLALDADAECNFACSGNGDEGCGGSNRLDVYECPAAPTTSSSSSSFVATSSVVSTSSSISVSETSSSASSTSSVVSTSSIVSISISESSSIASATSSSPTSSFVSTSSIVSITISESPSSSSTESATSSSAVSTSSIVSISISESSSTVSETSTSQSSSSVVPSSTSSAETFMTPTFSQTFSYGSTITSSSSVVTPTLSSSSGIETSKSSSSVGLTSSTQSGPVTSSSHASSSSSFTHYSNTSTSVGTTASASSTGVTSLPTSSKSSGGAVTYPPKPTTSSTTKYTTSTVCTTRVETITACPPSVTNCPVGSVTTKTIPLYTTVCPVTETKTPIGKPTTTPVPTYKPTGSVTKYTTSTVYTTSIYTITSCAPSVTDCPSKLGHVTTEIIKLYTTVCPVTETAKPTPSTYSPVSPVVEQPAFTGKAIPPTYDSDSTTTLSSTTTQYKTIKIVKSTATIVPVPYTTLAPYPTGPAGPGAGYPVGSGTAAPSAVAVTSSAEGADKTKTPVPVYATGSASSSRSAVGVMVAVVAGVVAFIL</sequence>
<organism evidence="17 18">
    <name type="scientific">Oculimacula yallundae</name>
    <dbReference type="NCBI Taxonomy" id="86028"/>
    <lineage>
        <taxon>Eukaryota</taxon>
        <taxon>Fungi</taxon>
        <taxon>Dikarya</taxon>
        <taxon>Ascomycota</taxon>
        <taxon>Pezizomycotina</taxon>
        <taxon>Leotiomycetes</taxon>
        <taxon>Helotiales</taxon>
        <taxon>Ploettnerulaceae</taxon>
        <taxon>Oculimacula</taxon>
    </lineage>
</organism>
<comment type="caution">
    <text evidence="17">The sequence shown here is derived from an EMBL/GenBank/DDBJ whole genome shotgun (WGS) entry which is preliminary data.</text>
</comment>
<evidence type="ECO:0000256" key="5">
    <source>
        <dbReference type="ARBA" id="ARBA00022622"/>
    </source>
</evidence>
<proteinExistence type="predicted"/>
<evidence type="ECO:0000256" key="3">
    <source>
        <dbReference type="ARBA" id="ARBA00012729"/>
    </source>
</evidence>
<evidence type="ECO:0000256" key="14">
    <source>
        <dbReference type="SAM" id="SignalP"/>
    </source>
</evidence>
<dbReference type="SMART" id="SM00321">
    <property type="entry name" value="WSC"/>
    <property type="match status" value="1"/>
</dbReference>
<comment type="subcellular location">
    <subcellularLocation>
        <location evidence="2">Cell membrane</location>
        <topology evidence="2">Lipid-anchor</topology>
        <topology evidence="2">GPI-anchor</topology>
    </subcellularLocation>
</comment>
<evidence type="ECO:0000256" key="9">
    <source>
        <dbReference type="ARBA" id="ARBA00023277"/>
    </source>
</evidence>
<evidence type="ECO:0000313" key="18">
    <source>
        <dbReference type="Proteomes" id="UP001595075"/>
    </source>
</evidence>
<dbReference type="InterPro" id="IPR001223">
    <property type="entry name" value="Glyco_hydro18_cat"/>
</dbReference>
<feature type="region of interest" description="Disordered" evidence="13">
    <location>
        <begin position="744"/>
        <end position="764"/>
    </location>
</feature>
<dbReference type="PROSITE" id="PS51910">
    <property type="entry name" value="GH18_2"/>
    <property type="match status" value="1"/>
</dbReference>
<dbReference type="EMBL" id="JAZHXI010000012">
    <property type="protein sequence ID" value="KAL2065294.1"/>
    <property type="molecule type" value="Genomic_DNA"/>
</dbReference>
<protein>
    <recommendedName>
        <fullName evidence="3">chitinase</fullName>
        <ecNumber evidence="3">3.2.1.14</ecNumber>
    </recommendedName>
</protein>
<keyword evidence="7" id="KW-0146">Chitin degradation</keyword>
<dbReference type="PROSITE" id="PS51212">
    <property type="entry name" value="WSC"/>
    <property type="match status" value="1"/>
</dbReference>
<keyword evidence="18" id="KW-1185">Reference proteome</keyword>
<keyword evidence="10" id="KW-0449">Lipoprotein</keyword>
<feature type="domain" description="GH18" evidence="16">
    <location>
        <begin position="30"/>
        <end position="373"/>
    </location>
</feature>
<dbReference type="PANTHER" id="PTHR45708:SF47">
    <property type="entry name" value="ENDOCHITINASE A"/>
    <property type="match status" value="1"/>
</dbReference>
<evidence type="ECO:0000256" key="2">
    <source>
        <dbReference type="ARBA" id="ARBA00004609"/>
    </source>
</evidence>
<feature type="compositionally biased region" description="Low complexity" evidence="13">
    <location>
        <begin position="782"/>
        <end position="854"/>
    </location>
</feature>
<evidence type="ECO:0000256" key="4">
    <source>
        <dbReference type="ARBA" id="ARBA00022475"/>
    </source>
</evidence>
<evidence type="ECO:0000256" key="12">
    <source>
        <dbReference type="ARBA" id="ARBA00023326"/>
    </source>
</evidence>
<feature type="region of interest" description="Disordered" evidence="13">
    <location>
        <begin position="407"/>
        <end position="493"/>
    </location>
</feature>
<keyword evidence="5" id="KW-0325">Glycoprotein</keyword>
<evidence type="ECO:0000256" key="7">
    <source>
        <dbReference type="ARBA" id="ARBA00023024"/>
    </source>
</evidence>
<keyword evidence="14" id="KW-0732">Signal</keyword>
<dbReference type="InterPro" id="IPR001579">
    <property type="entry name" value="Glyco_hydro_18_chit_AS"/>
</dbReference>
<evidence type="ECO:0000259" key="15">
    <source>
        <dbReference type="PROSITE" id="PS51212"/>
    </source>
</evidence>
<dbReference type="Pfam" id="PF01822">
    <property type="entry name" value="WSC"/>
    <property type="match status" value="1"/>
</dbReference>
<reference evidence="17 18" key="1">
    <citation type="journal article" date="2024" name="Commun. Biol.">
        <title>Comparative genomic analysis of thermophilic fungi reveals convergent evolutionary adaptations and gene losses.</title>
        <authorList>
            <person name="Steindorff A.S."/>
            <person name="Aguilar-Pontes M.V."/>
            <person name="Robinson A.J."/>
            <person name="Andreopoulos B."/>
            <person name="LaButti K."/>
            <person name="Kuo A."/>
            <person name="Mondo S."/>
            <person name="Riley R."/>
            <person name="Otillar R."/>
            <person name="Haridas S."/>
            <person name="Lipzen A."/>
            <person name="Grimwood J."/>
            <person name="Schmutz J."/>
            <person name="Clum A."/>
            <person name="Reid I.D."/>
            <person name="Moisan M.C."/>
            <person name="Butler G."/>
            <person name="Nguyen T.T.M."/>
            <person name="Dewar K."/>
            <person name="Conant G."/>
            <person name="Drula E."/>
            <person name="Henrissat B."/>
            <person name="Hansel C."/>
            <person name="Singer S."/>
            <person name="Hutchinson M.I."/>
            <person name="de Vries R.P."/>
            <person name="Natvig D.O."/>
            <person name="Powell A.J."/>
            <person name="Tsang A."/>
            <person name="Grigoriev I.V."/>
        </authorList>
    </citation>
    <scope>NUCLEOTIDE SEQUENCE [LARGE SCALE GENOMIC DNA]</scope>
    <source>
        <strain evidence="17 18">CBS 494.80</strain>
    </source>
</reference>
<evidence type="ECO:0000256" key="1">
    <source>
        <dbReference type="ARBA" id="ARBA00000822"/>
    </source>
</evidence>
<keyword evidence="11" id="KW-0326">Glycosidase</keyword>
<keyword evidence="12" id="KW-0624">Polysaccharide degradation</keyword>
<keyword evidence="9" id="KW-0119">Carbohydrate metabolism</keyword>
<dbReference type="Proteomes" id="UP001595075">
    <property type="component" value="Unassembled WGS sequence"/>
</dbReference>
<comment type="catalytic activity">
    <reaction evidence="1">
        <text>Random endo-hydrolysis of N-acetyl-beta-D-glucosaminide (1-&gt;4)-beta-linkages in chitin and chitodextrins.</text>
        <dbReference type="EC" id="3.2.1.14"/>
    </reaction>
</comment>
<evidence type="ECO:0000256" key="13">
    <source>
        <dbReference type="SAM" id="MobiDB-lite"/>
    </source>
</evidence>
<dbReference type="InterPro" id="IPR050542">
    <property type="entry name" value="Glycosyl_Hydrlase18_Chitinase"/>
</dbReference>
<feature type="region of interest" description="Disordered" evidence="13">
    <location>
        <begin position="782"/>
        <end position="879"/>
    </location>
</feature>
<gene>
    <name evidence="17" type="ORF">VTL71DRAFT_2963</name>
</gene>
<keyword evidence="6" id="KW-0378">Hydrolase</keyword>
<keyword evidence="8" id="KW-0472">Membrane</keyword>
<dbReference type="SUPFAM" id="SSF51445">
    <property type="entry name" value="(Trans)glycosidases"/>
    <property type="match status" value="1"/>
</dbReference>
<name>A0ABR4C5U9_9HELO</name>
<dbReference type="InterPro" id="IPR017853">
    <property type="entry name" value="GH"/>
</dbReference>
<dbReference type="PANTHER" id="PTHR45708">
    <property type="entry name" value="ENDOCHITINASE"/>
    <property type="match status" value="1"/>
</dbReference>
<evidence type="ECO:0000256" key="11">
    <source>
        <dbReference type="ARBA" id="ARBA00023295"/>
    </source>
</evidence>